<evidence type="ECO:0000256" key="2">
    <source>
        <dbReference type="ARBA" id="ARBA00004141"/>
    </source>
</evidence>
<keyword evidence="8" id="KW-0812">Transmembrane</keyword>
<dbReference type="InterPro" id="IPR055272">
    <property type="entry name" value="POPDC1-3_dom"/>
</dbReference>
<accession>A0AB34JMP7</accession>
<sequence>MSESVTEVDAGLVPLLSRVAEVLLAELSLPRAFVHASALLGLSGTLSTNILVLRSLSVLSSASALLFNIWNRLRSPIIWNLTFMTTNLAQIARLLLRDQQQLTISTDEQALFELAFARYGVRIKEFLELLKEAGAEWVDYEEGAFIVRRGDEMPCLWYLVEGEVEALHSGEDTHVTIKPGKGGWLGELWDPNEPPDYWQQPHHWKTGFRAMVPSRVVSFDRKRLHDFIARSPHMRDAAEAAEIADLWGKLRSSFSQSTRNVYKAMLQMAMADGDLEPAEREALDKFVARNPLDLGGAQQHINPSAQPQATS</sequence>
<dbReference type="CDD" id="cd07177">
    <property type="entry name" value="terB_like"/>
    <property type="match status" value="1"/>
</dbReference>
<comment type="similarity">
    <text evidence="4">Belongs to the popeye family.</text>
</comment>
<dbReference type="PANTHER" id="PTHR12101">
    <property type="entry name" value="POPEYE DOMAIN CONTAINING PROTEIN"/>
    <property type="match status" value="1"/>
</dbReference>
<organism evidence="15 16">
    <name type="scientific">Prymnesium parvum</name>
    <name type="common">Toxic golden alga</name>
    <dbReference type="NCBI Taxonomy" id="97485"/>
    <lineage>
        <taxon>Eukaryota</taxon>
        <taxon>Haptista</taxon>
        <taxon>Haptophyta</taxon>
        <taxon>Prymnesiophyceae</taxon>
        <taxon>Prymnesiales</taxon>
        <taxon>Prymnesiaceae</taxon>
        <taxon>Prymnesium</taxon>
    </lineage>
</organism>
<evidence type="ECO:0000256" key="10">
    <source>
        <dbReference type="ARBA" id="ARBA00022949"/>
    </source>
</evidence>
<evidence type="ECO:0000256" key="7">
    <source>
        <dbReference type="ARBA" id="ARBA00022475"/>
    </source>
</evidence>
<dbReference type="AlphaFoldDB" id="A0AB34JMP7"/>
<dbReference type="SUPFAM" id="SSF51206">
    <property type="entry name" value="cAMP-binding domain-like"/>
    <property type="match status" value="1"/>
</dbReference>
<evidence type="ECO:0000256" key="9">
    <source>
        <dbReference type="ARBA" id="ARBA00022889"/>
    </source>
</evidence>
<dbReference type="Proteomes" id="UP001515480">
    <property type="component" value="Unassembled WGS sequence"/>
</dbReference>
<dbReference type="InterPro" id="IPR029024">
    <property type="entry name" value="TerB-like"/>
</dbReference>
<keyword evidence="6" id="KW-0217">Developmental protein</keyword>
<keyword evidence="11" id="KW-1133">Transmembrane helix</keyword>
<keyword evidence="16" id="KW-1185">Reference proteome</keyword>
<dbReference type="InterPro" id="IPR018490">
    <property type="entry name" value="cNMP-bd_dom_sf"/>
</dbReference>
<evidence type="ECO:0000256" key="12">
    <source>
        <dbReference type="ARBA" id="ARBA00023136"/>
    </source>
</evidence>
<evidence type="ECO:0000256" key="13">
    <source>
        <dbReference type="ARBA" id="ARBA00023180"/>
    </source>
</evidence>
<feature type="domain" description="Cyclic nucleotide-binding" evidence="14">
    <location>
        <begin position="140"/>
        <end position="188"/>
    </location>
</feature>
<evidence type="ECO:0000313" key="16">
    <source>
        <dbReference type="Proteomes" id="UP001515480"/>
    </source>
</evidence>
<dbReference type="Pfam" id="PF04831">
    <property type="entry name" value="POPDC1-3"/>
    <property type="match status" value="1"/>
</dbReference>
<keyword evidence="5" id="KW-0796">Tight junction</keyword>
<dbReference type="GO" id="GO:0016328">
    <property type="term" value="C:lateral plasma membrane"/>
    <property type="evidence" value="ECO:0007669"/>
    <property type="project" value="UniProtKB-SubCell"/>
</dbReference>
<evidence type="ECO:0000259" key="14">
    <source>
        <dbReference type="PROSITE" id="PS50042"/>
    </source>
</evidence>
<evidence type="ECO:0000256" key="3">
    <source>
        <dbReference type="ARBA" id="ARBA00004435"/>
    </source>
</evidence>
<evidence type="ECO:0000256" key="5">
    <source>
        <dbReference type="ARBA" id="ARBA00022427"/>
    </source>
</evidence>
<dbReference type="InterPro" id="IPR006916">
    <property type="entry name" value="POPDC1-3"/>
</dbReference>
<gene>
    <name evidence="15" type="ORF">AB1Y20_017252</name>
</gene>
<dbReference type="EMBL" id="JBGBPQ010000006">
    <property type="protein sequence ID" value="KAL1522257.1"/>
    <property type="molecule type" value="Genomic_DNA"/>
</dbReference>
<dbReference type="Gene3D" id="2.60.120.10">
    <property type="entry name" value="Jelly Rolls"/>
    <property type="match status" value="1"/>
</dbReference>
<proteinExistence type="inferred from homology"/>
<evidence type="ECO:0000256" key="6">
    <source>
        <dbReference type="ARBA" id="ARBA00022473"/>
    </source>
</evidence>
<dbReference type="GO" id="GO:0005923">
    <property type="term" value="C:bicellular tight junction"/>
    <property type="evidence" value="ECO:0007669"/>
    <property type="project" value="UniProtKB-SubCell"/>
</dbReference>
<name>A0AB34JMP7_PRYPA</name>
<dbReference type="GO" id="GO:0030552">
    <property type="term" value="F:cAMP binding"/>
    <property type="evidence" value="ECO:0007669"/>
    <property type="project" value="TreeGrafter"/>
</dbReference>
<comment type="caution">
    <text evidence="15">The sequence shown here is derived from an EMBL/GenBank/DDBJ whole genome shotgun (WGS) entry which is preliminary data.</text>
</comment>
<comment type="subcellular location">
    <subcellularLocation>
        <location evidence="3">Cell junction</location>
        <location evidence="3">Tight junction</location>
    </subcellularLocation>
    <subcellularLocation>
        <location evidence="1">Lateral cell membrane</location>
    </subcellularLocation>
    <subcellularLocation>
        <location evidence="2">Membrane</location>
        <topology evidence="2">Multi-pass membrane protein</topology>
    </subcellularLocation>
</comment>
<keyword evidence="9" id="KW-0130">Cell adhesion</keyword>
<evidence type="ECO:0000256" key="8">
    <source>
        <dbReference type="ARBA" id="ARBA00022692"/>
    </source>
</evidence>
<protein>
    <recommendedName>
        <fullName evidence="14">Cyclic nucleotide-binding domain-containing protein</fullName>
    </recommendedName>
</protein>
<dbReference type="PROSITE" id="PS50042">
    <property type="entry name" value="CNMP_BINDING_3"/>
    <property type="match status" value="1"/>
</dbReference>
<dbReference type="SUPFAM" id="SSF158682">
    <property type="entry name" value="TerB-like"/>
    <property type="match status" value="1"/>
</dbReference>
<dbReference type="CDD" id="cd00038">
    <property type="entry name" value="CAP_ED"/>
    <property type="match status" value="1"/>
</dbReference>
<reference evidence="15 16" key="1">
    <citation type="journal article" date="2024" name="Science">
        <title>Giant polyketide synthase enzymes in the biosynthesis of giant marine polyether toxins.</title>
        <authorList>
            <person name="Fallon T.R."/>
            <person name="Shende V.V."/>
            <person name="Wierzbicki I.H."/>
            <person name="Pendleton A.L."/>
            <person name="Watervoot N.F."/>
            <person name="Auber R.P."/>
            <person name="Gonzalez D.J."/>
            <person name="Wisecaver J.H."/>
            <person name="Moore B.S."/>
        </authorList>
    </citation>
    <scope>NUCLEOTIDE SEQUENCE [LARGE SCALE GENOMIC DNA]</scope>
    <source>
        <strain evidence="15 16">12B1</strain>
    </source>
</reference>
<evidence type="ECO:0000256" key="1">
    <source>
        <dbReference type="ARBA" id="ARBA00004124"/>
    </source>
</evidence>
<keyword evidence="7" id="KW-1003">Cell membrane</keyword>
<keyword evidence="13" id="KW-0325">Glycoprotein</keyword>
<dbReference type="InterPro" id="IPR014710">
    <property type="entry name" value="RmlC-like_jellyroll"/>
</dbReference>
<evidence type="ECO:0000256" key="11">
    <source>
        <dbReference type="ARBA" id="ARBA00022989"/>
    </source>
</evidence>
<dbReference type="PANTHER" id="PTHR12101:SF17">
    <property type="entry name" value="BLOOD VESSEL EPICARDIAL SUBSTANCE"/>
    <property type="match status" value="1"/>
</dbReference>
<evidence type="ECO:0000256" key="4">
    <source>
        <dbReference type="ARBA" id="ARBA00007146"/>
    </source>
</evidence>
<dbReference type="GO" id="GO:0007155">
    <property type="term" value="P:cell adhesion"/>
    <property type="evidence" value="ECO:0007669"/>
    <property type="project" value="UniProtKB-KW"/>
</dbReference>
<evidence type="ECO:0000313" key="15">
    <source>
        <dbReference type="EMBL" id="KAL1522257.1"/>
    </source>
</evidence>
<dbReference type="InterPro" id="IPR000595">
    <property type="entry name" value="cNMP-bd_dom"/>
</dbReference>
<keyword evidence="10" id="KW-0965">Cell junction</keyword>
<keyword evidence="12" id="KW-0472">Membrane</keyword>